<keyword evidence="1" id="KW-0175">Coiled coil</keyword>
<feature type="compositionally biased region" description="Low complexity" evidence="2">
    <location>
        <begin position="18"/>
        <end position="28"/>
    </location>
</feature>
<organism evidence="3 4">
    <name type="scientific">Polytolypa hystricis (strain UAMH7299)</name>
    <dbReference type="NCBI Taxonomy" id="1447883"/>
    <lineage>
        <taxon>Eukaryota</taxon>
        <taxon>Fungi</taxon>
        <taxon>Dikarya</taxon>
        <taxon>Ascomycota</taxon>
        <taxon>Pezizomycotina</taxon>
        <taxon>Eurotiomycetes</taxon>
        <taxon>Eurotiomycetidae</taxon>
        <taxon>Onygenales</taxon>
        <taxon>Onygenales incertae sedis</taxon>
        <taxon>Polytolypa</taxon>
    </lineage>
</organism>
<evidence type="ECO:0000256" key="1">
    <source>
        <dbReference type="SAM" id="Coils"/>
    </source>
</evidence>
<proteinExistence type="predicted"/>
<keyword evidence="4" id="KW-1185">Reference proteome</keyword>
<feature type="compositionally biased region" description="Polar residues" evidence="2">
    <location>
        <begin position="677"/>
        <end position="688"/>
    </location>
</feature>
<feature type="region of interest" description="Disordered" evidence="2">
    <location>
        <begin position="213"/>
        <end position="560"/>
    </location>
</feature>
<feature type="compositionally biased region" description="Polar residues" evidence="2">
    <location>
        <begin position="377"/>
        <end position="388"/>
    </location>
</feature>
<comment type="caution">
    <text evidence="3">The sequence shown here is derived from an EMBL/GenBank/DDBJ whole genome shotgun (WGS) entry which is preliminary data.</text>
</comment>
<dbReference type="OrthoDB" id="5367052at2759"/>
<feature type="compositionally biased region" description="Basic and acidic residues" evidence="2">
    <location>
        <begin position="389"/>
        <end position="417"/>
    </location>
</feature>
<feature type="compositionally biased region" description="Polar residues" evidence="2">
    <location>
        <begin position="327"/>
        <end position="344"/>
    </location>
</feature>
<feature type="compositionally biased region" description="Pro residues" evidence="2">
    <location>
        <begin position="516"/>
        <end position="535"/>
    </location>
</feature>
<reference evidence="3 4" key="1">
    <citation type="submission" date="2017-10" db="EMBL/GenBank/DDBJ databases">
        <title>Comparative genomics in systemic dimorphic fungi from Ajellomycetaceae.</title>
        <authorList>
            <person name="Munoz J.F."/>
            <person name="Mcewen J.G."/>
            <person name="Clay O.K."/>
            <person name="Cuomo C.A."/>
        </authorList>
    </citation>
    <scope>NUCLEOTIDE SEQUENCE [LARGE SCALE GENOMIC DNA]</scope>
    <source>
        <strain evidence="3 4">UAMH7299</strain>
    </source>
</reference>
<feature type="region of interest" description="Disordered" evidence="2">
    <location>
        <begin position="713"/>
        <end position="756"/>
    </location>
</feature>
<dbReference type="Proteomes" id="UP000224634">
    <property type="component" value="Unassembled WGS sequence"/>
</dbReference>
<dbReference type="EMBL" id="PDNA01000250">
    <property type="protein sequence ID" value="PGH00554.1"/>
    <property type="molecule type" value="Genomic_DNA"/>
</dbReference>
<feature type="coiled-coil region" evidence="1">
    <location>
        <begin position="852"/>
        <end position="879"/>
    </location>
</feature>
<feature type="compositionally biased region" description="Polar residues" evidence="2">
    <location>
        <begin position="536"/>
        <end position="552"/>
    </location>
</feature>
<name>A0A2B7WMG5_POLH7</name>
<gene>
    <name evidence="3" type="ORF">AJ80_09160</name>
</gene>
<feature type="region of interest" description="Disordered" evidence="2">
    <location>
        <begin position="670"/>
        <end position="701"/>
    </location>
</feature>
<feature type="region of interest" description="Disordered" evidence="2">
    <location>
        <begin position="1"/>
        <end position="152"/>
    </location>
</feature>
<dbReference type="AlphaFoldDB" id="A0A2B7WMG5"/>
<feature type="compositionally biased region" description="Low complexity" evidence="2">
    <location>
        <begin position="478"/>
        <end position="495"/>
    </location>
</feature>
<feature type="compositionally biased region" description="Polar residues" evidence="2">
    <location>
        <begin position="1"/>
        <end position="15"/>
    </location>
</feature>
<dbReference type="STRING" id="1447883.A0A2B7WMG5"/>
<feature type="compositionally biased region" description="Pro residues" evidence="2">
    <location>
        <begin position="262"/>
        <end position="277"/>
    </location>
</feature>
<protein>
    <submittedName>
        <fullName evidence="3">Uncharacterized protein</fullName>
    </submittedName>
</protein>
<accession>A0A2B7WMG5</accession>
<feature type="compositionally biased region" description="Polar residues" evidence="2">
    <location>
        <begin position="122"/>
        <end position="132"/>
    </location>
</feature>
<evidence type="ECO:0000313" key="3">
    <source>
        <dbReference type="EMBL" id="PGH00554.1"/>
    </source>
</evidence>
<feature type="compositionally biased region" description="Polar residues" evidence="2">
    <location>
        <begin position="279"/>
        <end position="288"/>
    </location>
</feature>
<sequence length="1243" mass="137795">MTAHSSPFSSALSPYTPSPADSSSLSLPMRSRQVSYNAPYNPQEWGPIGGGGGVSSPSIGLGAFTPAGNPMRSSVAQGPADIGTPPPPPYSPRRPEQREAPGESPQLTMSPTVVMSPAPVQAQYNPPVTSAPQEPPSGYQYGPSRPRPLSLVYNGDRPVAVQDSYIPPSSNAGGQSSQYILQNASRPAQGAYGVPTHDGHANPMSPTRITHEITNQVVGNPSMMPPASRRAASTGALEANGHSSRAGMSDSWIHHRTAPWAPGMPLPPPPPGPPPATPHIQQRGSSQGPARESGIGRDRRRSPPRLGTTLGDIPPTPAGWVDESATRHANQSSSVLTETRQPTPDSHRSRANSHVSASRPPLLTNQSHSAPPVVNSGGESATTSTNTKGIRERRIESRHERNHSSAEPNRRPNHEDTDGNSDNAWPADLVLPNPGGPGLSRRRTVTKSTPRSARSFQSDDQPNPSSSKSPFGVPNSASSSYSTPRPQRTPTPDQSGKARGYAQTPPFSPGSDLYSPSPPTAAPPNIPPKALPTPPLQGSQDPRSTNELSVNSPDDRPVSHLLHLPIEGSSNNEPLVPDTPIQRAPSTRLATAENDKLVRDAIQRHQDFVEKEVAASTERDALTLFADYIVSECKIRTQRYTNSGDDDLFDIQGLREKLFERILNWSARPKGYDTRSEGISSAGPSVPNSPDVHQRKPESGWWNNYKPSLSPIASMSMSNDEMSSRGRPSSRWWESQTGSDGGGGAGQRVQRSKQESKYMGVPREMREAMQLEHPLSNSEVLDYSNPAPMYGPNEYPPEKVGLHEPPRARSLSVNREAKKLDISRFVTLPPPYPRHYPAVNNSHPDLVFFRTAVRSLSDLKEIQNTKQEYETEMKNFRHEHQLKVAEKRRVFRLEMNNRIEQGTISYAEAADTEAVRRMEEQSGERKLLQTEFDSYRESVISPLQSILDDRINIASSCIEDLRSKLFESAQRENPDQTQEEGDEQPELLEKLTQLKWLFEAREQLYREVFELQSERNEKYRALVSLPYKQAKNQEKMSETAKFFAQDAQERRLAFATETLRRYERFLDAIEENVGRGVELQLSAFWDIAPSLLAILQKIPENLHGFSVKIPSKEYEENPSYYRFPLQYLFSLLSHTEKSTYQFIESQTNLLCLLHEVKSGVMNANCLHMEVARIGTGELEEFVKEEMKESSEEEERRLTVDLKEKVAMVESQWAEALGNQLDAVKARVRDWLVREGGWDEMEQS</sequence>
<feature type="compositionally biased region" description="Polar residues" evidence="2">
    <location>
        <begin position="446"/>
        <end position="469"/>
    </location>
</feature>
<evidence type="ECO:0000313" key="4">
    <source>
        <dbReference type="Proteomes" id="UP000224634"/>
    </source>
</evidence>
<evidence type="ECO:0000256" key="2">
    <source>
        <dbReference type="SAM" id="MobiDB-lite"/>
    </source>
</evidence>